<dbReference type="InterPro" id="IPR007833">
    <property type="entry name" value="Capsule_polysaccharide_synth"/>
</dbReference>
<sequence>MIAAGVPGLDGRHVFAVHIRRWKRGMLEAYFPHSSYQYLPLYLSDLTFVRDWQDLILATPGATLLVWSRNVSDAILEFAHSNHIPVVFLEDGFIRSLVGNASKSLPFSLTLDSRTPYFDSRQPSDLEDILNSYDFDADPDLMERARAGIDLLLRSGLSKYNAAARQGAGADLLAARAVPADAVVQAQRRILVIGQVEDDASIRFGCDRPFTNNDLVRLAATENPDAEILYKPHPDVLNGVRAQRSDPSDVAHLATIVSAPVSLPELLARADHVYAITSLAGFEALLRGLPVTLAGCPFYAGWGLTDDRQPNPRRGRRLTIEQLFAAAYLLYPRYFNPVDGTQIDFETCLALALQWREKGMPETQIREVPMPARPGFEMRGAYGLFGWRHLLTVPIAWLIKLAGSEQDARDFRRNPILFFRELSNPWLRRLGRILYPLDGESR</sequence>
<organism evidence="1 2">
    <name type="scientific">Rhizobium soli</name>
    <dbReference type="NCBI Taxonomy" id="424798"/>
    <lineage>
        <taxon>Bacteria</taxon>
        <taxon>Pseudomonadati</taxon>
        <taxon>Pseudomonadota</taxon>
        <taxon>Alphaproteobacteria</taxon>
        <taxon>Hyphomicrobiales</taxon>
        <taxon>Rhizobiaceae</taxon>
        <taxon>Rhizobium/Agrobacterium group</taxon>
        <taxon>Rhizobium</taxon>
    </lineage>
</organism>
<keyword evidence="2" id="KW-1185">Reference proteome</keyword>
<proteinExistence type="predicted"/>
<name>A0A7X0JJU3_9HYPH</name>
<dbReference type="EMBL" id="JACHBU010000004">
    <property type="protein sequence ID" value="MBB6508930.1"/>
    <property type="molecule type" value="Genomic_DNA"/>
</dbReference>
<comment type="caution">
    <text evidence="1">The sequence shown here is derived from an EMBL/GenBank/DDBJ whole genome shotgun (WGS) entry which is preliminary data.</text>
</comment>
<dbReference type="GO" id="GO:0000271">
    <property type="term" value="P:polysaccharide biosynthetic process"/>
    <property type="evidence" value="ECO:0007669"/>
    <property type="project" value="InterPro"/>
</dbReference>
<accession>A0A7X0JJU3</accession>
<evidence type="ECO:0000313" key="1">
    <source>
        <dbReference type="EMBL" id="MBB6508930.1"/>
    </source>
</evidence>
<protein>
    <submittedName>
        <fullName evidence="1">Capsule polysaccharide export protein KpsC/LpsZ</fullName>
    </submittedName>
</protein>
<dbReference type="AlphaFoldDB" id="A0A7X0JJU3"/>
<evidence type="ECO:0000313" key="2">
    <source>
        <dbReference type="Proteomes" id="UP000585437"/>
    </source>
</evidence>
<reference evidence="1 2" key="1">
    <citation type="submission" date="2020-08" db="EMBL/GenBank/DDBJ databases">
        <title>The Agave Microbiome: Exploring the role of microbial communities in plant adaptations to desert environments.</title>
        <authorList>
            <person name="Partida-Martinez L.P."/>
        </authorList>
    </citation>
    <scope>NUCLEOTIDE SEQUENCE [LARGE SCALE GENOMIC DNA]</scope>
    <source>
        <strain evidence="1 2">AS3.12</strain>
    </source>
</reference>
<dbReference type="CDD" id="cd16439">
    <property type="entry name" value="beta_Kdo_transferase_KpsC_2"/>
    <property type="match status" value="1"/>
</dbReference>
<gene>
    <name evidence="1" type="ORF">F4695_002287</name>
</gene>
<dbReference type="Proteomes" id="UP000585437">
    <property type="component" value="Unassembled WGS sequence"/>
</dbReference>
<dbReference type="Pfam" id="PF05159">
    <property type="entry name" value="Capsule_synth"/>
    <property type="match status" value="1"/>
</dbReference>
<dbReference type="RefSeq" id="WP_184654717.1">
    <property type="nucleotide sequence ID" value="NZ_JACHBU010000004.1"/>
</dbReference>
<dbReference type="GO" id="GO:0015774">
    <property type="term" value="P:polysaccharide transport"/>
    <property type="evidence" value="ECO:0007669"/>
    <property type="project" value="InterPro"/>
</dbReference>